<evidence type="ECO:0000256" key="5">
    <source>
        <dbReference type="ARBA" id="ARBA00023136"/>
    </source>
</evidence>
<dbReference type="STRING" id="1263082.A0A068RY62"/>
<name>A0A068RY62_9FUNG</name>
<gene>
    <name evidence="9" type="ORF">LCOR_05238.1</name>
</gene>
<keyword evidence="2 8" id="KW-0812">Transmembrane</keyword>
<evidence type="ECO:0000313" key="10">
    <source>
        <dbReference type="Proteomes" id="UP000027586"/>
    </source>
</evidence>
<proteinExistence type="predicted"/>
<feature type="transmembrane region" description="Helical" evidence="8">
    <location>
        <begin position="154"/>
        <end position="175"/>
    </location>
</feature>
<dbReference type="EMBL" id="CBTN010000020">
    <property type="protein sequence ID" value="CDH53936.1"/>
    <property type="molecule type" value="Genomic_DNA"/>
</dbReference>
<organism evidence="9 10">
    <name type="scientific">Lichtheimia corymbifera JMRC:FSU:9682</name>
    <dbReference type="NCBI Taxonomy" id="1263082"/>
    <lineage>
        <taxon>Eukaryota</taxon>
        <taxon>Fungi</taxon>
        <taxon>Fungi incertae sedis</taxon>
        <taxon>Mucoromycota</taxon>
        <taxon>Mucoromycotina</taxon>
        <taxon>Mucoromycetes</taxon>
        <taxon>Mucorales</taxon>
        <taxon>Lichtheimiaceae</taxon>
        <taxon>Lichtheimia</taxon>
    </lineage>
</organism>
<sequence>MIFWYTGQCFVEQLCCVDSYWRRILNIPDMADPNPSSLDQSRSTSVTNSSRTTHQRKPSFSISSNLYAIPEKSSPSVTQQQQQQQPPSTPEKYATTTRIPHSATWRRYLDRIAGRFDSLFNPSGPLLPHDKHGGAFGGTQKRFWLASLSQPVRFLLLFYVVFSVFFTINHTWNWFFSPSVQLDERFGDHWKPERTYDADQPYSVLDNMTHGLQMSKLFSKSFYDATKATEPFWLKGDQVPESGDITLVTAVTPGTWNELERLAGYWKGPISAVLHASKDDDDITTLSTIRESYNRNQEVASWVDVHLVRHAGPPVSVLLPRNAERNLARLLARTEYIVELSSNIVPATNVRRTFNTNRKIFEALLKGGDMLVVPTFGFPDHDMSQYTIPYHKSRLLELVDEQQMGLTDRHWDMNEGPTNLVRWRDSPTLYSVENYHYDYEPIVVESKRVQPWCTERFLDRRSACFLSSYLAGGEFWVLPDDFMVRLPESKEYIMPDLDHVVENRLYAKFYWEQCVHHARQLDALGLWKGPRSEHVRKQCSRVIQNWGKGLIGRPE</sequence>
<dbReference type="GO" id="GO:0016020">
    <property type="term" value="C:membrane"/>
    <property type="evidence" value="ECO:0007669"/>
    <property type="project" value="UniProtKB-SubCell"/>
</dbReference>
<dbReference type="Proteomes" id="UP000027586">
    <property type="component" value="Unassembled WGS sequence"/>
</dbReference>
<keyword evidence="5 8" id="KW-0472">Membrane</keyword>
<dbReference type="InterPro" id="IPR051292">
    <property type="entry name" value="Xyl/GlcA_transferase"/>
</dbReference>
<evidence type="ECO:0008006" key="11">
    <source>
        <dbReference type="Google" id="ProtNLM"/>
    </source>
</evidence>
<evidence type="ECO:0000256" key="4">
    <source>
        <dbReference type="ARBA" id="ARBA00022989"/>
    </source>
</evidence>
<dbReference type="OrthoDB" id="3056235at2759"/>
<feature type="region of interest" description="Disordered" evidence="7">
    <location>
        <begin position="73"/>
        <end position="97"/>
    </location>
</feature>
<evidence type="ECO:0000256" key="2">
    <source>
        <dbReference type="ARBA" id="ARBA00022692"/>
    </source>
</evidence>
<keyword evidence="3" id="KW-0735">Signal-anchor</keyword>
<comment type="subcellular location">
    <subcellularLocation>
        <location evidence="1">Membrane</location>
        <topology evidence="1">Single-pass type II membrane protein</topology>
    </subcellularLocation>
</comment>
<keyword evidence="10" id="KW-1185">Reference proteome</keyword>
<feature type="compositionally biased region" description="Low complexity" evidence="7">
    <location>
        <begin position="73"/>
        <end position="86"/>
    </location>
</feature>
<dbReference type="GO" id="GO:0042285">
    <property type="term" value="F:xylosyltransferase activity"/>
    <property type="evidence" value="ECO:0007669"/>
    <property type="project" value="TreeGrafter"/>
</dbReference>
<dbReference type="Pfam" id="PF13896">
    <property type="entry name" value="Glyco_transf_49"/>
    <property type="match status" value="1"/>
</dbReference>
<feature type="compositionally biased region" description="Low complexity" evidence="7">
    <location>
        <begin position="41"/>
        <end position="52"/>
    </location>
</feature>
<evidence type="ECO:0000313" key="9">
    <source>
        <dbReference type="EMBL" id="CDH53936.1"/>
    </source>
</evidence>
<dbReference type="PANTHER" id="PTHR12270:SF25">
    <property type="entry name" value="GLYCOSYLTRANSFERASE-LIKE PROTEIN LARGE"/>
    <property type="match status" value="1"/>
</dbReference>
<dbReference type="GO" id="GO:0015020">
    <property type="term" value="F:glucuronosyltransferase activity"/>
    <property type="evidence" value="ECO:0007669"/>
    <property type="project" value="TreeGrafter"/>
</dbReference>
<reference evidence="9" key="1">
    <citation type="submission" date="2013-08" db="EMBL/GenBank/DDBJ databases">
        <title>Gene expansion shapes genome architecture in the human pathogen Lichtheimia corymbifera: an evolutionary genomics analysis in the ancient terrestrial Mucorales (Mucoromycotina).</title>
        <authorList>
            <person name="Schwartze V.U."/>
            <person name="Winter S."/>
            <person name="Shelest E."/>
            <person name="Marcet-Houben M."/>
            <person name="Horn F."/>
            <person name="Wehner S."/>
            <person name="Hoffmann K."/>
            <person name="Riege K."/>
            <person name="Sammeth M."/>
            <person name="Nowrousian M."/>
            <person name="Valiante V."/>
            <person name="Linde J."/>
            <person name="Jacobsen I.D."/>
            <person name="Marz M."/>
            <person name="Brakhage A.A."/>
            <person name="Gabaldon T."/>
            <person name="Bocker S."/>
            <person name="Voigt K."/>
        </authorList>
    </citation>
    <scope>NUCLEOTIDE SEQUENCE [LARGE SCALE GENOMIC DNA]</scope>
    <source>
        <strain evidence="9">FSU 9682</strain>
    </source>
</reference>
<dbReference type="VEuPathDB" id="FungiDB:LCOR_05238.1"/>
<keyword evidence="6" id="KW-0325">Glycoprotein</keyword>
<dbReference type="AlphaFoldDB" id="A0A068RY62"/>
<comment type="caution">
    <text evidence="9">The sequence shown here is derived from an EMBL/GenBank/DDBJ whole genome shotgun (WGS) entry which is preliminary data.</text>
</comment>
<dbReference type="GO" id="GO:0035269">
    <property type="term" value="P:protein O-linked glycosylation via mannose"/>
    <property type="evidence" value="ECO:0007669"/>
    <property type="project" value="TreeGrafter"/>
</dbReference>
<evidence type="ECO:0000256" key="1">
    <source>
        <dbReference type="ARBA" id="ARBA00004606"/>
    </source>
</evidence>
<protein>
    <recommendedName>
        <fullName evidence="11">Glycosyltransferase family 49 protein</fullName>
    </recommendedName>
</protein>
<accession>A0A068RY62</accession>
<dbReference type="PANTHER" id="PTHR12270">
    <property type="entry name" value="GLYCOSYLTRANSFERASE-RELATED"/>
    <property type="match status" value="1"/>
</dbReference>
<keyword evidence="4 8" id="KW-1133">Transmembrane helix</keyword>
<evidence type="ECO:0000256" key="8">
    <source>
        <dbReference type="SAM" id="Phobius"/>
    </source>
</evidence>
<evidence type="ECO:0000256" key="6">
    <source>
        <dbReference type="ARBA" id="ARBA00023180"/>
    </source>
</evidence>
<evidence type="ECO:0000256" key="7">
    <source>
        <dbReference type="SAM" id="MobiDB-lite"/>
    </source>
</evidence>
<feature type="region of interest" description="Disordered" evidence="7">
    <location>
        <begin position="31"/>
        <end position="58"/>
    </location>
</feature>
<evidence type="ECO:0000256" key="3">
    <source>
        <dbReference type="ARBA" id="ARBA00022968"/>
    </source>
</evidence>